<feature type="compositionally biased region" description="Low complexity" evidence="4">
    <location>
        <begin position="182"/>
        <end position="194"/>
    </location>
</feature>
<evidence type="ECO:0000256" key="4">
    <source>
        <dbReference type="SAM" id="MobiDB-lite"/>
    </source>
</evidence>
<evidence type="ECO:0000313" key="6">
    <source>
        <dbReference type="EMBL" id="KFG65718.1"/>
    </source>
</evidence>
<dbReference type="PANTHER" id="PTHR10048">
    <property type="entry name" value="PHOSPHATIDYLINOSITOL KINASE"/>
    <property type="match status" value="1"/>
</dbReference>
<feature type="domain" description="PI3K/PI4K catalytic" evidence="5">
    <location>
        <begin position="82"/>
        <end position="626"/>
    </location>
</feature>
<accession>A0A086MA00</accession>
<name>A0A086MA00_TOXGO</name>
<dbReference type="GO" id="GO:0046854">
    <property type="term" value="P:phosphatidylinositol phosphate biosynthetic process"/>
    <property type="evidence" value="ECO:0007669"/>
    <property type="project" value="InterPro"/>
</dbReference>
<evidence type="ECO:0000313" key="7">
    <source>
        <dbReference type="Proteomes" id="UP000028834"/>
    </source>
</evidence>
<evidence type="ECO:0000259" key="5">
    <source>
        <dbReference type="PROSITE" id="PS50290"/>
    </source>
</evidence>
<sequence length="642" mass="71146">MPTGLELALLLALPPGRREALRRQYTFWNALAALSGKAKKILPPSERGKFLKEEIERLVSTTDLSDMTMPLDPSRLLVRVLSETATPLQSAAKVPYALTFETRPVRPCSEQPSSADGETPVVSRVTCIFKMNDDVRQDQLALQIIQIAASAFNRVGVDVWVRPYKVISMRVAASSFLRLPLSSSSSSSSAFVSPQEESPARRRLRQVIPSQQPARGCSSFAPNVSSRVLATPVTHPASREALSETEEKRKRDNEGCGQSCSLSALAEGRAAEVSAAKATGALQGVSLSEGASARGGLIELIPDTISRHQIGKKFGCSLPELFSLTFAHSRENCTKEIEDTEADEAERGKDRDKDAAVHIEKGGEKRRKEGRDRGEEQDGGKDKDETSSSINADAWLVPRQGAERSSPCAAVRLGSSRQAEFRFRCFIEGERKDACVAKDKSQKRAISFTRNLQRKEERPNPVTGSGKALYDMAVKNFVKSLAGYAVLSYILQVKDRHNGNLLISRQSGRVIHIDFGFVFDISPGHDMQFEKAPFKLTREMVQLMGGDSRTEMFRYFTRLCVQGYLVLREQADLIITLVQAMLHSGLPCFKRQSLENLKWRFQLEASPAEAAAFMEARVMDAYENFTTKAYDVVQHLQQGIDY</sequence>
<proteinExistence type="inferred from homology"/>
<dbReference type="AlphaFoldDB" id="A0A086MA00"/>
<reference evidence="6 7" key="1">
    <citation type="submission" date="2014-05" db="EMBL/GenBank/DDBJ databases">
        <authorList>
            <person name="Sibley D."/>
            <person name="Venepally P."/>
            <person name="Karamycheva S."/>
            <person name="Hadjithomas M."/>
            <person name="Khan A."/>
            <person name="Brunk B."/>
            <person name="Roos D."/>
            <person name="Caler E."/>
            <person name="Lorenzi H."/>
        </authorList>
    </citation>
    <scope>NUCLEOTIDE SEQUENCE [LARGE SCALE GENOMIC DNA]</scope>
    <source>
        <strain evidence="6 7">RUB</strain>
    </source>
</reference>
<gene>
    <name evidence="6" type="ORF">TGRUB_428850</name>
</gene>
<dbReference type="InterPro" id="IPR000403">
    <property type="entry name" value="PI3/4_kinase_cat_dom"/>
</dbReference>
<protein>
    <submittedName>
        <fullName evidence="6">Phosphatidylinositol 4-kinase</fullName>
    </submittedName>
</protein>
<dbReference type="GO" id="GO:0004430">
    <property type="term" value="F:1-phosphatidylinositol 4-kinase activity"/>
    <property type="evidence" value="ECO:0007669"/>
    <property type="project" value="TreeGrafter"/>
</dbReference>
<evidence type="ECO:0000256" key="1">
    <source>
        <dbReference type="ARBA" id="ARBA00006209"/>
    </source>
</evidence>
<dbReference type="InterPro" id="IPR015433">
    <property type="entry name" value="PI3/4_kinase"/>
</dbReference>
<organism evidence="6 7">
    <name type="scientific">Toxoplasma gondii RUB</name>
    <dbReference type="NCBI Taxonomy" id="935652"/>
    <lineage>
        <taxon>Eukaryota</taxon>
        <taxon>Sar</taxon>
        <taxon>Alveolata</taxon>
        <taxon>Apicomplexa</taxon>
        <taxon>Conoidasida</taxon>
        <taxon>Coccidia</taxon>
        <taxon>Eucoccidiorida</taxon>
        <taxon>Eimeriorina</taxon>
        <taxon>Sarcocystidae</taxon>
        <taxon>Toxoplasma</taxon>
    </lineage>
</organism>
<dbReference type="PANTHER" id="PTHR10048:SF15">
    <property type="entry name" value="PHOSPHATIDYLINOSITOL 4-KINASE ALPHA"/>
    <property type="match status" value="1"/>
</dbReference>
<dbReference type="GO" id="GO:0005737">
    <property type="term" value="C:cytoplasm"/>
    <property type="evidence" value="ECO:0007669"/>
    <property type="project" value="TreeGrafter"/>
</dbReference>
<dbReference type="Gene3D" id="3.30.1010.10">
    <property type="entry name" value="Phosphatidylinositol 3-kinase Catalytic Subunit, Chain A, domain 4"/>
    <property type="match status" value="1"/>
</dbReference>
<evidence type="ECO:0000256" key="2">
    <source>
        <dbReference type="ARBA" id="ARBA00022679"/>
    </source>
</evidence>
<keyword evidence="3 6" id="KW-0418">Kinase</keyword>
<evidence type="ECO:0000256" key="3">
    <source>
        <dbReference type="ARBA" id="ARBA00022777"/>
    </source>
</evidence>
<dbReference type="PROSITE" id="PS50290">
    <property type="entry name" value="PI3_4_KINASE_3"/>
    <property type="match status" value="1"/>
</dbReference>
<dbReference type="SMART" id="SM00146">
    <property type="entry name" value="PI3Kc"/>
    <property type="match status" value="1"/>
</dbReference>
<dbReference type="EMBL" id="AFYV02000221">
    <property type="protein sequence ID" value="KFG65718.1"/>
    <property type="molecule type" value="Genomic_DNA"/>
</dbReference>
<dbReference type="InterPro" id="IPR036940">
    <property type="entry name" value="PI3/4_kinase_cat_sf"/>
</dbReference>
<dbReference type="VEuPathDB" id="ToxoDB:TGRUB_428850"/>
<feature type="compositionally biased region" description="Basic and acidic residues" evidence="4">
    <location>
        <begin position="237"/>
        <end position="254"/>
    </location>
</feature>
<comment type="similarity">
    <text evidence="1">Belongs to the PI3/PI4-kinase family. Type III PI4K subfamily.</text>
</comment>
<keyword evidence="2" id="KW-0808">Transferase</keyword>
<dbReference type="SUPFAM" id="SSF56112">
    <property type="entry name" value="Protein kinase-like (PK-like)"/>
    <property type="match status" value="2"/>
</dbReference>
<dbReference type="Gene3D" id="1.10.1070.11">
    <property type="entry name" value="Phosphatidylinositol 3-/4-kinase, catalytic domain"/>
    <property type="match status" value="1"/>
</dbReference>
<feature type="region of interest" description="Disordered" evidence="4">
    <location>
        <begin position="182"/>
        <end position="257"/>
    </location>
</feature>
<dbReference type="GO" id="GO:0048015">
    <property type="term" value="P:phosphatidylinositol-mediated signaling"/>
    <property type="evidence" value="ECO:0007669"/>
    <property type="project" value="TreeGrafter"/>
</dbReference>
<dbReference type="PROSITE" id="PS00916">
    <property type="entry name" value="PI3_4_KINASE_2"/>
    <property type="match status" value="1"/>
</dbReference>
<feature type="compositionally biased region" description="Basic and acidic residues" evidence="4">
    <location>
        <begin position="345"/>
        <end position="386"/>
    </location>
</feature>
<dbReference type="InterPro" id="IPR018936">
    <property type="entry name" value="PI3/4_kinase_CS"/>
</dbReference>
<dbReference type="GO" id="GO:0005886">
    <property type="term" value="C:plasma membrane"/>
    <property type="evidence" value="ECO:0007669"/>
    <property type="project" value="TreeGrafter"/>
</dbReference>
<dbReference type="PROSITE" id="PS00915">
    <property type="entry name" value="PI3_4_KINASE_1"/>
    <property type="match status" value="1"/>
</dbReference>
<dbReference type="Proteomes" id="UP000028834">
    <property type="component" value="Unassembled WGS sequence"/>
</dbReference>
<feature type="region of interest" description="Disordered" evidence="4">
    <location>
        <begin position="337"/>
        <end position="396"/>
    </location>
</feature>
<comment type="caution">
    <text evidence="6">The sequence shown here is derived from an EMBL/GenBank/DDBJ whole genome shotgun (WGS) entry which is preliminary data.</text>
</comment>
<dbReference type="InterPro" id="IPR011009">
    <property type="entry name" value="Kinase-like_dom_sf"/>
</dbReference>
<dbReference type="Pfam" id="PF00454">
    <property type="entry name" value="PI3_PI4_kinase"/>
    <property type="match status" value="1"/>
</dbReference>